<protein>
    <submittedName>
        <fullName evidence="2">Short subunit dehydrogenase</fullName>
    </submittedName>
</protein>
<evidence type="ECO:0000256" key="1">
    <source>
        <dbReference type="ARBA" id="ARBA00023002"/>
    </source>
</evidence>
<dbReference type="Pfam" id="PF00106">
    <property type="entry name" value="adh_short"/>
    <property type="match status" value="1"/>
</dbReference>
<dbReference type="GO" id="GO:0016491">
    <property type="term" value="F:oxidoreductase activity"/>
    <property type="evidence" value="ECO:0007669"/>
    <property type="project" value="UniProtKB-KW"/>
</dbReference>
<dbReference type="InterPro" id="IPR036291">
    <property type="entry name" value="NAD(P)-bd_dom_sf"/>
</dbReference>
<dbReference type="Gene3D" id="3.40.50.720">
    <property type="entry name" value="NAD(P)-binding Rossmann-like Domain"/>
    <property type="match status" value="1"/>
</dbReference>
<dbReference type="RefSeq" id="WP_106191178.1">
    <property type="nucleotide sequence ID" value="NZ_PVTF01000009.1"/>
</dbReference>
<accession>A0A2T0SXJ4</accession>
<keyword evidence="1" id="KW-0560">Oxidoreductase</keyword>
<name>A0A2T0SXJ4_9PSEU</name>
<gene>
    <name evidence="2" type="ORF">CLV43_109358</name>
</gene>
<keyword evidence="3" id="KW-1185">Reference proteome</keyword>
<dbReference type="OrthoDB" id="3237043at2"/>
<reference evidence="2 3" key="1">
    <citation type="submission" date="2018-03" db="EMBL/GenBank/DDBJ databases">
        <title>Genomic Encyclopedia of Archaeal and Bacterial Type Strains, Phase II (KMG-II): from individual species to whole genera.</title>
        <authorList>
            <person name="Goeker M."/>
        </authorList>
    </citation>
    <scope>NUCLEOTIDE SEQUENCE [LARGE SCALE GENOMIC DNA]</scope>
    <source>
        <strain evidence="2 3">DSM 44720</strain>
    </source>
</reference>
<dbReference type="PANTHER" id="PTHR43157:SF31">
    <property type="entry name" value="PHOSPHATIDYLINOSITOL-GLYCAN BIOSYNTHESIS CLASS F PROTEIN"/>
    <property type="match status" value="1"/>
</dbReference>
<dbReference type="AlphaFoldDB" id="A0A2T0SXJ4"/>
<dbReference type="Proteomes" id="UP000239494">
    <property type="component" value="Unassembled WGS sequence"/>
</dbReference>
<sequence>MSRDLAGRTVVVTGASSGTGAEAARLFAARGAEVVVLGRSPRRTRAVAEEVGGTAHLADFAVLADVRRVAEELREAHPVVHVLADNAGGAFPSTEPTADGHEPNYQVNALAPMLLVALLTPALRAGRGRVVSTSSRSHKGATLEAGNVGEQLDNPLGLGPHQRYARAKLAALLLHRAYASRHPDVPVADFHPGIVASDFGRYLGAVGAVAKVLGRPFLASPRTAAHRLVHLATTADPVAGRYFAHTTPAAPNALVLDADLAEAVWSDADARLDRALERA</sequence>
<evidence type="ECO:0000313" key="2">
    <source>
        <dbReference type="EMBL" id="PRY38138.1"/>
    </source>
</evidence>
<dbReference type="SUPFAM" id="SSF51735">
    <property type="entry name" value="NAD(P)-binding Rossmann-fold domains"/>
    <property type="match status" value="1"/>
</dbReference>
<organism evidence="2 3">
    <name type="scientific">Umezawaea tangerina</name>
    <dbReference type="NCBI Taxonomy" id="84725"/>
    <lineage>
        <taxon>Bacteria</taxon>
        <taxon>Bacillati</taxon>
        <taxon>Actinomycetota</taxon>
        <taxon>Actinomycetes</taxon>
        <taxon>Pseudonocardiales</taxon>
        <taxon>Pseudonocardiaceae</taxon>
        <taxon>Umezawaea</taxon>
    </lineage>
</organism>
<comment type="caution">
    <text evidence="2">The sequence shown here is derived from an EMBL/GenBank/DDBJ whole genome shotgun (WGS) entry which is preliminary data.</text>
</comment>
<dbReference type="PRINTS" id="PR00081">
    <property type="entry name" value="GDHRDH"/>
</dbReference>
<proteinExistence type="predicted"/>
<evidence type="ECO:0000313" key="3">
    <source>
        <dbReference type="Proteomes" id="UP000239494"/>
    </source>
</evidence>
<dbReference type="EMBL" id="PVTF01000009">
    <property type="protein sequence ID" value="PRY38138.1"/>
    <property type="molecule type" value="Genomic_DNA"/>
</dbReference>
<dbReference type="InterPro" id="IPR002347">
    <property type="entry name" value="SDR_fam"/>
</dbReference>
<dbReference type="PANTHER" id="PTHR43157">
    <property type="entry name" value="PHOSPHATIDYLINOSITOL-GLYCAN BIOSYNTHESIS CLASS F PROTEIN-RELATED"/>
    <property type="match status" value="1"/>
</dbReference>